<reference evidence="2" key="1">
    <citation type="submission" date="2022-11" db="EMBL/GenBank/DDBJ databases">
        <title>Centuries of genome instability and evolution in soft-shell clam transmissible cancer (bioRxiv).</title>
        <authorList>
            <person name="Hart S.F.M."/>
            <person name="Yonemitsu M.A."/>
            <person name="Giersch R.M."/>
            <person name="Beal B.F."/>
            <person name="Arriagada G."/>
            <person name="Davis B.W."/>
            <person name="Ostrander E.A."/>
            <person name="Goff S.P."/>
            <person name="Metzger M.J."/>
        </authorList>
    </citation>
    <scope>NUCLEOTIDE SEQUENCE</scope>
    <source>
        <strain evidence="2">MELC-2E11</strain>
        <tissue evidence="2">Siphon/mantle</tissue>
    </source>
</reference>
<name>A0ABY7EHK3_MYAAR</name>
<organism evidence="2 3">
    <name type="scientific">Mya arenaria</name>
    <name type="common">Soft-shell clam</name>
    <dbReference type="NCBI Taxonomy" id="6604"/>
    <lineage>
        <taxon>Eukaryota</taxon>
        <taxon>Metazoa</taxon>
        <taxon>Spiralia</taxon>
        <taxon>Lophotrochozoa</taxon>
        <taxon>Mollusca</taxon>
        <taxon>Bivalvia</taxon>
        <taxon>Autobranchia</taxon>
        <taxon>Heteroconchia</taxon>
        <taxon>Euheterodonta</taxon>
        <taxon>Imparidentia</taxon>
        <taxon>Neoheterodontei</taxon>
        <taxon>Myida</taxon>
        <taxon>Myoidea</taxon>
        <taxon>Myidae</taxon>
        <taxon>Mya</taxon>
    </lineage>
</organism>
<evidence type="ECO:0000256" key="1">
    <source>
        <dbReference type="SAM" id="MobiDB-lite"/>
    </source>
</evidence>
<accession>A0ABY7EHK3</accession>
<proteinExistence type="predicted"/>
<dbReference type="Proteomes" id="UP001164746">
    <property type="component" value="Chromosome 6"/>
</dbReference>
<feature type="compositionally biased region" description="Basic and acidic residues" evidence="1">
    <location>
        <begin position="1"/>
        <end position="17"/>
    </location>
</feature>
<evidence type="ECO:0000313" key="2">
    <source>
        <dbReference type="EMBL" id="WAR08281.1"/>
    </source>
</evidence>
<keyword evidence="3" id="KW-1185">Reference proteome</keyword>
<feature type="compositionally biased region" description="Acidic residues" evidence="1">
    <location>
        <begin position="18"/>
        <end position="39"/>
    </location>
</feature>
<dbReference type="PANTHER" id="PTHR12459:SF6">
    <property type="entry name" value="GB|AAD46013.1"/>
    <property type="match status" value="1"/>
</dbReference>
<evidence type="ECO:0000313" key="3">
    <source>
        <dbReference type="Proteomes" id="UP001164746"/>
    </source>
</evidence>
<feature type="region of interest" description="Disordered" evidence="1">
    <location>
        <begin position="1"/>
        <end position="40"/>
    </location>
</feature>
<dbReference type="InterPro" id="IPR026749">
    <property type="entry name" value="Tmem135"/>
</dbReference>
<dbReference type="PANTHER" id="PTHR12459">
    <property type="entry name" value="TRANSMEMBRANE PROTEIN 135-RELATED"/>
    <property type="match status" value="1"/>
</dbReference>
<evidence type="ECO:0008006" key="4">
    <source>
        <dbReference type="Google" id="ProtNLM"/>
    </source>
</evidence>
<gene>
    <name evidence="2" type="ORF">MAR_018239</name>
</gene>
<protein>
    <recommendedName>
        <fullName evidence="4">Transmembrane protein 135 N-terminal domain-containing protein</fullName>
    </recommendedName>
</protein>
<sequence length="419" mass="47186">MKGLKPIREHSKEPKDDDNLEGLEDPVNGEESDEDEDAGVELSEVISERVQHFVKRFAKGFGSGVAVYSGIKVVTALMRNPFREGLPKIRADVLAKDGLKFATFMGLFPSIYDLAVELLEQYRGKRDDWNSALAGGIAGLAMVVEDRTRRRIYCLFAIARAIGAMISTLVKRGLLPSVPYSETALFCSCTSFLVYCTALQPQYLFTGYYKSVLKWSRDYTDEKLKKLFREHGDTFLTCADVGLHDQNCTIHAAIDFAQSIPPFAKLPKQVLKTVVKNTFWSTAFLATMVMVAKYAICLLRNLQHRPPPLRPWIPAAAGILAGLGVLFEGTHRRRELSLFLIPHTLYAVYLWAKEAKIVRHIPNSSILLFALALVPIMHAYEREPESLNLLLHSALKFFVGKRMSTVERKKRRTISEMSI</sequence>
<dbReference type="EMBL" id="CP111017">
    <property type="protein sequence ID" value="WAR08281.1"/>
    <property type="molecule type" value="Genomic_DNA"/>
</dbReference>